<gene>
    <name evidence="1" type="ORF">F4Y60_12195</name>
</gene>
<dbReference type="EMBL" id="VXRY01000498">
    <property type="protein sequence ID" value="MXY34820.1"/>
    <property type="molecule type" value="Genomic_DNA"/>
</dbReference>
<dbReference type="InterPro" id="IPR002347">
    <property type="entry name" value="SDR_fam"/>
</dbReference>
<dbReference type="AlphaFoldDB" id="A0A6B0Y532"/>
<dbReference type="Gene3D" id="3.40.50.720">
    <property type="entry name" value="NAD(P)-binding Rossmann-like Domain"/>
    <property type="match status" value="1"/>
</dbReference>
<sequence>PQGRFADPAEIADLALFLASARARHICGEVININGGLHMD</sequence>
<dbReference type="InterPro" id="IPR036291">
    <property type="entry name" value="NAD(P)-bd_dom_sf"/>
</dbReference>
<dbReference type="SUPFAM" id="SSF51735">
    <property type="entry name" value="NAD(P)-binding Rossmann-fold domains"/>
    <property type="match status" value="1"/>
</dbReference>
<name>A0A6B0Y532_9RHOB</name>
<accession>A0A6B0Y532</accession>
<evidence type="ECO:0000313" key="1">
    <source>
        <dbReference type="EMBL" id="MXY34820.1"/>
    </source>
</evidence>
<feature type="non-terminal residue" evidence="1">
    <location>
        <position position="1"/>
    </location>
</feature>
<proteinExistence type="predicted"/>
<comment type="caution">
    <text evidence="1">The sequence shown here is derived from an EMBL/GenBank/DDBJ whole genome shotgun (WGS) entry which is preliminary data.</text>
</comment>
<dbReference type="Pfam" id="PF13561">
    <property type="entry name" value="adh_short_C2"/>
    <property type="match status" value="1"/>
</dbReference>
<reference evidence="1" key="1">
    <citation type="submission" date="2019-09" db="EMBL/GenBank/DDBJ databases">
        <title>Characterisation of the sponge microbiome using genome-centric metagenomics.</title>
        <authorList>
            <person name="Engelberts J.P."/>
            <person name="Robbins S.J."/>
            <person name="De Goeij J.M."/>
            <person name="Aranda M."/>
            <person name="Bell S.C."/>
            <person name="Webster N.S."/>
        </authorList>
    </citation>
    <scope>NUCLEOTIDE SEQUENCE</scope>
    <source>
        <strain evidence="1">SB0664_bin_43</strain>
    </source>
</reference>
<organism evidence="1">
    <name type="scientific">Boseongicola sp. SB0664_bin_43</name>
    <dbReference type="NCBI Taxonomy" id="2604844"/>
    <lineage>
        <taxon>Bacteria</taxon>
        <taxon>Pseudomonadati</taxon>
        <taxon>Pseudomonadota</taxon>
        <taxon>Alphaproteobacteria</taxon>
        <taxon>Rhodobacterales</taxon>
        <taxon>Paracoccaceae</taxon>
        <taxon>Boseongicola</taxon>
    </lineage>
</organism>
<protein>
    <submittedName>
        <fullName evidence="1">SDR family oxidoreductase</fullName>
    </submittedName>
</protein>